<reference evidence="3" key="1">
    <citation type="journal article" date="2021" name="PeerJ">
        <title>Extensive microbial diversity within the chicken gut microbiome revealed by metagenomics and culture.</title>
        <authorList>
            <person name="Gilroy R."/>
            <person name="Ravi A."/>
            <person name="Getino M."/>
            <person name="Pursley I."/>
            <person name="Horton D.L."/>
            <person name="Alikhan N.F."/>
            <person name="Baker D."/>
            <person name="Gharbi K."/>
            <person name="Hall N."/>
            <person name="Watson M."/>
            <person name="Adriaenssens E.M."/>
            <person name="Foster-Nyarko E."/>
            <person name="Jarju S."/>
            <person name="Secka A."/>
            <person name="Antonio M."/>
            <person name="Oren A."/>
            <person name="Chaudhuri R.R."/>
            <person name="La Ragione R."/>
            <person name="Hildebrand F."/>
            <person name="Pallen M.J."/>
        </authorList>
    </citation>
    <scope>NUCLEOTIDE SEQUENCE</scope>
    <source>
        <strain evidence="3">5790</strain>
    </source>
</reference>
<name>A0A9D1PQL4_9FIRM</name>
<evidence type="ECO:0000259" key="2">
    <source>
        <dbReference type="PROSITE" id="PS50943"/>
    </source>
</evidence>
<dbReference type="InterPro" id="IPR010982">
    <property type="entry name" value="Lambda_DNA-bd_dom_sf"/>
</dbReference>
<proteinExistence type="predicted"/>
<feature type="domain" description="HTH cro/C1-type" evidence="2">
    <location>
        <begin position="14"/>
        <end position="68"/>
    </location>
</feature>
<evidence type="ECO:0000256" key="1">
    <source>
        <dbReference type="ARBA" id="ARBA00023125"/>
    </source>
</evidence>
<dbReference type="Proteomes" id="UP000824162">
    <property type="component" value="Unassembled WGS sequence"/>
</dbReference>
<organism evidence="3 4">
    <name type="scientific">Candidatus Monoglobus merdigallinarum</name>
    <dbReference type="NCBI Taxonomy" id="2838698"/>
    <lineage>
        <taxon>Bacteria</taxon>
        <taxon>Bacillati</taxon>
        <taxon>Bacillota</taxon>
        <taxon>Clostridia</taxon>
        <taxon>Monoglobales</taxon>
        <taxon>Monoglobaceae</taxon>
        <taxon>Monoglobus</taxon>
    </lineage>
</organism>
<dbReference type="SMART" id="SM00530">
    <property type="entry name" value="HTH_XRE"/>
    <property type="match status" value="1"/>
</dbReference>
<dbReference type="AlphaFoldDB" id="A0A9D1PQL4"/>
<comment type="caution">
    <text evidence="3">The sequence shown here is derived from an EMBL/GenBank/DDBJ whole genome shotgun (WGS) entry which is preliminary data.</text>
</comment>
<accession>A0A9D1PQL4</accession>
<dbReference type="EMBL" id="DXIJ01000103">
    <property type="protein sequence ID" value="HIV86122.1"/>
    <property type="molecule type" value="Genomic_DNA"/>
</dbReference>
<dbReference type="InterPro" id="IPR001387">
    <property type="entry name" value="Cro/C1-type_HTH"/>
</dbReference>
<evidence type="ECO:0000313" key="4">
    <source>
        <dbReference type="Proteomes" id="UP000824162"/>
    </source>
</evidence>
<sequence length="111" mass="13033">NNMENINKEIGKRIWELRNRNGYTREYLSEKANISSRFLYEIETGKKGMSVQVLMRLAGSLKTDCNTILYGEADKNKYSYIRIMLSELSEEDFCRAEQIIYHFCRACSKAK</sequence>
<dbReference type="InterPro" id="IPR050807">
    <property type="entry name" value="TransReg_Diox_bact_type"/>
</dbReference>
<gene>
    <name evidence="3" type="ORF">H9900_04850</name>
</gene>
<feature type="non-terminal residue" evidence="3">
    <location>
        <position position="1"/>
    </location>
</feature>
<dbReference type="PANTHER" id="PTHR46797">
    <property type="entry name" value="HTH-TYPE TRANSCRIPTIONAL REGULATOR"/>
    <property type="match status" value="1"/>
</dbReference>
<dbReference type="PANTHER" id="PTHR46797:SF1">
    <property type="entry name" value="METHYLPHOSPHONATE SYNTHASE"/>
    <property type="match status" value="1"/>
</dbReference>
<dbReference type="GO" id="GO:0003677">
    <property type="term" value="F:DNA binding"/>
    <property type="evidence" value="ECO:0007669"/>
    <property type="project" value="UniProtKB-KW"/>
</dbReference>
<keyword evidence="1" id="KW-0238">DNA-binding</keyword>
<dbReference type="Gene3D" id="1.10.260.40">
    <property type="entry name" value="lambda repressor-like DNA-binding domains"/>
    <property type="match status" value="1"/>
</dbReference>
<dbReference type="GO" id="GO:0005829">
    <property type="term" value="C:cytosol"/>
    <property type="evidence" value="ECO:0007669"/>
    <property type="project" value="TreeGrafter"/>
</dbReference>
<protein>
    <submittedName>
        <fullName evidence="3">Helix-turn-helix domain-containing protein</fullName>
    </submittedName>
</protein>
<dbReference type="PROSITE" id="PS50943">
    <property type="entry name" value="HTH_CROC1"/>
    <property type="match status" value="1"/>
</dbReference>
<dbReference type="GO" id="GO:0003700">
    <property type="term" value="F:DNA-binding transcription factor activity"/>
    <property type="evidence" value="ECO:0007669"/>
    <property type="project" value="TreeGrafter"/>
</dbReference>
<dbReference type="Pfam" id="PF01381">
    <property type="entry name" value="HTH_3"/>
    <property type="match status" value="1"/>
</dbReference>
<reference evidence="3" key="2">
    <citation type="submission" date="2021-04" db="EMBL/GenBank/DDBJ databases">
        <authorList>
            <person name="Gilroy R."/>
        </authorList>
    </citation>
    <scope>NUCLEOTIDE SEQUENCE</scope>
    <source>
        <strain evidence="3">5790</strain>
    </source>
</reference>
<evidence type="ECO:0000313" key="3">
    <source>
        <dbReference type="EMBL" id="HIV86122.1"/>
    </source>
</evidence>
<dbReference type="CDD" id="cd00093">
    <property type="entry name" value="HTH_XRE"/>
    <property type="match status" value="1"/>
</dbReference>
<dbReference type="SUPFAM" id="SSF47413">
    <property type="entry name" value="lambda repressor-like DNA-binding domains"/>
    <property type="match status" value="1"/>
</dbReference>